<feature type="compositionally biased region" description="Low complexity" evidence="6">
    <location>
        <begin position="690"/>
        <end position="710"/>
    </location>
</feature>
<feature type="domain" description="C2H2-type" evidence="7">
    <location>
        <begin position="1618"/>
        <end position="1645"/>
    </location>
</feature>
<evidence type="ECO:0000256" key="4">
    <source>
        <dbReference type="ARBA" id="ARBA00022833"/>
    </source>
</evidence>
<reference evidence="9" key="1">
    <citation type="submission" date="2020-05" db="UniProtKB">
        <authorList>
            <consortium name="EnsemblMetazoa"/>
        </authorList>
    </citation>
    <scope>IDENTIFICATION</scope>
    <source>
        <strain evidence="9">Aabys</strain>
    </source>
</reference>
<feature type="compositionally biased region" description="Acidic residues" evidence="6">
    <location>
        <begin position="162"/>
        <end position="174"/>
    </location>
</feature>
<evidence type="ECO:0000256" key="1">
    <source>
        <dbReference type="ARBA" id="ARBA00022723"/>
    </source>
</evidence>
<dbReference type="PANTHER" id="PTHR24379:SF121">
    <property type="entry name" value="C2H2-TYPE DOMAIN-CONTAINING PROTEIN"/>
    <property type="match status" value="1"/>
</dbReference>
<feature type="compositionally biased region" description="Pro residues" evidence="6">
    <location>
        <begin position="516"/>
        <end position="527"/>
    </location>
</feature>
<feature type="compositionally biased region" description="Acidic residues" evidence="6">
    <location>
        <begin position="145"/>
        <end position="154"/>
    </location>
</feature>
<dbReference type="Gene3D" id="3.30.160.60">
    <property type="entry name" value="Classic Zinc Finger"/>
    <property type="match status" value="5"/>
</dbReference>
<feature type="region of interest" description="Disordered" evidence="6">
    <location>
        <begin position="472"/>
        <end position="730"/>
    </location>
</feature>
<feature type="domain" description="MADF" evidence="8">
    <location>
        <begin position="1363"/>
        <end position="1458"/>
    </location>
</feature>
<dbReference type="Pfam" id="PF10545">
    <property type="entry name" value="MADF_DNA_bdg"/>
    <property type="match status" value="4"/>
</dbReference>
<feature type="region of interest" description="Disordered" evidence="6">
    <location>
        <begin position="145"/>
        <end position="174"/>
    </location>
</feature>
<feature type="domain" description="C2H2-type" evidence="7">
    <location>
        <begin position="1562"/>
        <end position="1589"/>
    </location>
</feature>
<evidence type="ECO:0000256" key="2">
    <source>
        <dbReference type="ARBA" id="ARBA00022737"/>
    </source>
</evidence>
<gene>
    <name evidence="9" type="primary">101899132</name>
</gene>
<feature type="domain" description="C2H2-type" evidence="7">
    <location>
        <begin position="1035"/>
        <end position="1059"/>
    </location>
</feature>
<keyword evidence="1" id="KW-0479">Metal-binding</keyword>
<feature type="domain" description="MADF" evidence="8">
    <location>
        <begin position="832"/>
        <end position="925"/>
    </location>
</feature>
<feature type="domain" description="C2H2-type" evidence="7">
    <location>
        <begin position="1590"/>
        <end position="1617"/>
    </location>
</feature>
<feature type="compositionally biased region" description="Basic and acidic residues" evidence="6">
    <location>
        <begin position="472"/>
        <end position="488"/>
    </location>
</feature>
<dbReference type="PROSITE" id="PS50157">
    <property type="entry name" value="ZINC_FINGER_C2H2_2"/>
    <property type="match status" value="8"/>
</dbReference>
<keyword evidence="4" id="KW-0862">Zinc</keyword>
<feature type="compositionally biased region" description="Basic residues" evidence="6">
    <location>
        <begin position="715"/>
        <end position="727"/>
    </location>
</feature>
<proteinExistence type="predicted"/>
<keyword evidence="3 5" id="KW-0863">Zinc-finger</keyword>
<feature type="region of interest" description="Disordered" evidence="6">
    <location>
        <begin position="1"/>
        <end position="28"/>
    </location>
</feature>
<evidence type="ECO:0000256" key="5">
    <source>
        <dbReference type="PROSITE-ProRule" id="PRU00042"/>
    </source>
</evidence>
<feature type="region of interest" description="Disordered" evidence="6">
    <location>
        <begin position="316"/>
        <end position="352"/>
    </location>
</feature>
<evidence type="ECO:0000259" key="8">
    <source>
        <dbReference type="PROSITE" id="PS51029"/>
    </source>
</evidence>
<dbReference type="eggNOG" id="KOG1721">
    <property type="taxonomic scope" value="Eukaryota"/>
</dbReference>
<feature type="compositionally biased region" description="Polar residues" evidence="6">
    <location>
        <begin position="316"/>
        <end position="327"/>
    </location>
</feature>
<feature type="compositionally biased region" description="Basic and acidic residues" evidence="6">
    <location>
        <begin position="670"/>
        <end position="689"/>
    </location>
</feature>
<dbReference type="GO" id="GO:0008270">
    <property type="term" value="F:zinc ion binding"/>
    <property type="evidence" value="ECO:0007669"/>
    <property type="project" value="UniProtKB-KW"/>
</dbReference>
<dbReference type="PANTHER" id="PTHR24379">
    <property type="entry name" value="KRAB AND ZINC FINGER DOMAIN-CONTAINING"/>
    <property type="match status" value="1"/>
</dbReference>
<accession>A0A1I8MM90</accession>
<feature type="compositionally biased region" description="Low complexity" evidence="6">
    <location>
        <begin position="239"/>
        <end position="256"/>
    </location>
</feature>
<evidence type="ECO:0000256" key="3">
    <source>
        <dbReference type="ARBA" id="ARBA00022771"/>
    </source>
</evidence>
<dbReference type="SMART" id="SM00355">
    <property type="entry name" value="ZnF_C2H2"/>
    <property type="match status" value="8"/>
</dbReference>
<feature type="region of interest" description="Disordered" evidence="6">
    <location>
        <begin position="794"/>
        <end position="818"/>
    </location>
</feature>
<dbReference type="VEuPathDB" id="VectorBase:MDOA006426"/>
<dbReference type="VEuPathDB" id="VectorBase:MDOMA2_016066"/>
<dbReference type="SMART" id="SM00595">
    <property type="entry name" value="MADF"/>
    <property type="match status" value="4"/>
</dbReference>
<evidence type="ECO:0000313" key="9">
    <source>
        <dbReference type="EnsemblMetazoa" id="MDOA006426-PB"/>
    </source>
</evidence>
<dbReference type="PROSITE" id="PS00028">
    <property type="entry name" value="ZINC_FINGER_C2H2_1"/>
    <property type="match status" value="8"/>
</dbReference>
<dbReference type="InterPro" id="IPR013087">
    <property type="entry name" value="Znf_C2H2_type"/>
</dbReference>
<feature type="domain" description="C2H2-type" evidence="7">
    <location>
        <begin position="1506"/>
        <end position="1533"/>
    </location>
</feature>
<feature type="compositionally biased region" description="Basic and acidic residues" evidence="6">
    <location>
        <begin position="504"/>
        <end position="515"/>
    </location>
</feature>
<feature type="compositionally biased region" description="Low complexity" evidence="6">
    <location>
        <begin position="655"/>
        <end position="669"/>
    </location>
</feature>
<feature type="domain" description="MADF" evidence="8">
    <location>
        <begin position="939"/>
        <end position="1033"/>
    </location>
</feature>
<feature type="compositionally biased region" description="Basic residues" evidence="6">
    <location>
        <begin position="596"/>
        <end position="606"/>
    </location>
</feature>
<feature type="region of interest" description="Disordered" evidence="6">
    <location>
        <begin position="236"/>
        <end position="280"/>
    </location>
</feature>
<dbReference type="InterPro" id="IPR006578">
    <property type="entry name" value="MADF-dom"/>
</dbReference>
<dbReference type="EnsemblMetazoa" id="MDOA006426-RB">
    <property type="protein sequence ID" value="MDOA006426-PB"/>
    <property type="gene ID" value="MDOA006426"/>
</dbReference>
<organism evidence="9">
    <name type="scientific">Musca domestica</name>
    <name type="common">House fly</name>
    <dbReference type="NCBI Taxonomy" id="7370"/>
    <lineage>
        <taxon>Eukaryota</taxon>
        <taxon>Metazoa</taxon>
        <taxon>Ecdysozoa</taxon>
        <taxon>Arthropoda</taxon>
        <taxon>Hexapoda</taxon>
        <taxon>Insecta</taxon>
        <taxon>Pterygota</taxon>
        <taxon>Neoptera</taxon>
        <taxon>Endopterygota</taxon>
        <taxon>Diptera</taxon>
        <taxon>Brachycera</taxon>
        <taxon>Muscomorpha</taxon>
        <taxon>Muscoidea</taxon>
        <taxon>Muscidae</taxon>
        <taxon>Musca</taxon>
    </lineage>
</organism>
<feature type="domain" description="C2H2-type" evidence="7">
    <location>
        <begin position="1460"/>
        <end position="1488"/>
    </location>
</feature>
<dbReference type="OrthoDB" id="8013106at2759"/>
<name>A0A1I8MM90_MUSDO</name>
<evidence type="ECO:0000256" key="6">
    <source>
        <dbReference type="SAM" id="MobiDB-lite"/>
    </source>
</evidence>
<dbReference type="SUPFAM" id="SSF57667">
    <property type="entry name" value="beta-beta-alpha zinc fingers"/>
    <property type="match status" value="3"/>
</dbReference>
<evidence type="ECO:0000259" key="7">
    <source>
        <dbReference type="PROSITE" id="PS50157"/>
    </source>
</evidence>
<dbReference type="InterPro" id="IPR036236">
    <property type="entry name" value="Znf_C2H2_sf"/>
</dbReference>
<protein>
    <submittedName>
        <fullName evidence="9">Uncharacterized protein</fullName>
    </submittedName>
</protein>
<dbReference type="Pfam" id="PF00096">
    <property type="entry name" value="zf-C2H2"/>
    <property type="match status" value="3"/>
</dbReference>
<feature type="domain" description="MADF" evidence="8">
    <location>
        <begin position="1258"/>
        <end position="1346"/>
    </location>
</feature>
<feature type="domain" description="C2H2-type" evidence="7">
    <location>
        <begin position="1534"/>
        <end position="1561"/>
    </location>
</feature>
<keyword evidence="2" id="KW-0677">Repeat</keyword>
<feature type="domain" description="C2H2-type" evidence="7">
    <location>
        <begin position="1646"/>
        <end position="1671"/>
    </location>
</feature>
<sequence>MLTTKILPTRDSSGLHKTAKMNRKSTLKTESGQSILTKALQQPLILAPTTATSTGRYRRCTNSPTSSLATCDSDLAENLDSRNFPDHLGCGEVFTWHCEGEFYAVECRLCDDHPLCPLSEFPLHMEAWHTEWTGRLTIDGEELEADSNDGDEQENTSGLSEEIAEVEEEEGDYDEEHNDLYHVLALTNQNNEDSGLCEYDHDEPNAPTLGTAYDEDEHHQRLLEPFEQVLIEQEVAEEQQQQQQQQHHQHQHPPQQEIVEDQNEEESHESQINENSAVEQRGVAITPRGGEEDQLVAELVVTDVKTNNTTVLTAAPQTQQQTNSFQNRKSKQYPMESSSCADDGGTLERKPDFSPSIVKEEYSLREYNVESELREFILKITGEPQIPTNTTTTTNNSNSDGEILHAASQVMAQKEKDPLSSSSSSSPCCCWDKNKHDHQHEQHQHQHHCPKESCIGKPELKKLTGEIKKEPEQVKQDLKQKQQIKREAEEEDEVEVPRPIILETCKDSILEEKVEPPSPTSSPPLPTIPEETNAAARWAPSRKRKCRRNSQPIGSVAKPAPSKYLSSYQKFLETTATTAEVEPEINSSPEPENEPKRRRTYSRACKKSTPSAKVQKITEELQINTNLDQGGKGEEGEEEEAAATAPQIPYNFLTPSQSEISSASSPNSEKSQKIHELVKQCERIAREHNSSSSSSTSSASSASSTISSISNKTRELRRHTNNRHRRSLTPVEVCDIQPTVPLNEHLLNIYDESNGGNMSPQSLSEHLESLACSLLDCDEFPDDDDRSVASTTLTGENLFESSPPSPASPRTEEEHFEFHEPREKLNKIHVMKLIELYKQQTRLWDQSHTEFCEPHLCRQSWEYITERWNAFCDRKFHITEVRIRISTLCQRYLKERERIQRNGDREENIKFPYYKELSFLEQHRSLQKRREVYEQQNDKILDIYQRHLILWHVRYYKVRQVKERNKAFQSISVELKNHGIYLSSSGVQKRIRSLRKCYRLEKIRYLRAQVEKTEFVPTFKHYAKMQFLEKHIEPFVCRLCGKIFESLPPFKDHVETSSHGNILEEEDDEELEILATTNSLASTTSPDTILCGNNGQFEISMQAGNQNSVNLFIKPLPPQGVNTISPHNQHPATLCDSTISDLPTDDQLMEGIIQTVSNDDDFVPQTLDTYVHSYEDQGDVTAFLESAANNIGNATEILTASDQQCTEDPVAVFNENLPKILGRRRSTKPKSSDVVDDECHSGDGDAQCARLSDDEIRLMISVYRRYRQLWDPNHLDYNTRSLRRQAWFSLTSEFNKILHRNFSWRSLYRKLIDYAKYYKKLVAEQSPGDIKWAFYKDLTFLDDVIGVSNEMGKSIHDRSVTLKLIEIYKDLPQLWNTRDPDYNKRPVKQRNINIVYNRLIEGTNKQISPERIKNRIIELRTQYRADKKKRIRCLNNKQKFFPDFEYYEEFNFIDAHIDPFECEFCGMDFKKLKDFNCHLRKEHEPKRRKFRGKGGDEASSSQNLDNVCHICGAKFSNRGNLGHHLIRHEGVRNFACTMCPKKFFNSHSLKIHVRSHTKECPYVCEKCGLSFVNASKLNQHVLRHTGKKDFKCDHCPKAFFTAFERDRHTRWHLNIRDKNCPICGKSFVKGSSYYAHLMLHSDTKRFKCDSCDKQFSQYAGLYKHRKRYHSP</sequence>
<feature type="compositionally biased region" description="Acidic residues" evidence="6">
    <location>
        <begin position="258"/>
        <end position="267"/>
    </location>
</feature>
<feature type="compositionally biased region" description="Low complexity" evidence="6">
    <location>
        <begin position="573"/>
        <end position="590"/>
    </location>
</feature>
<feature type="compositionally biased region" description="Basic residues" evidence="6">
    <location>
        <begin position="17"/>
        <end position="26"/>
    </location>
</feature>
<dbReference type="PROSITE" id="PS51029">
    <property type="entry name" value="MADF"/>
    <property type="match status" value="4"/>
</dbReference>